<dbReference type="EMBL" id="JBDLBQ010000007">
    <property type="protein sequence ID" value="MFN2102888.1"/>
    <property type="molecule type" value="Genomic_DNA"/>
</dbReference>
<name>A0ABW9KEA7_9FIRM</name>
<feature type="domain" description="Defence against restriction A C-terminal" evidence="1">
    <location>
        <begin position="1"/>
        <end position="56"/>
    </location>
</feature>
<dbReference type="InterPro" id="IPR041501">
    <property type="entry name" value="DarA_C"/>
</dbReference>
<dbReference type="Pfam" id="PF18789">
    <property type="entry name" value="DarA_C"/>
    <property type="match status" value="1"/>
</dbReference>
<organism evidence="2 3">
    <name type="scientific">Finegoldia dalianensis</name>
    <dbReference type="NCBI Taxonomy" id="3145239"/>
    <lineage>
        <taxon>Bacteria</taxon>
        <taxon>Bacillati</taxon>
        <taxon>Bacillota</taxon>
        <taxon>Tissierellia</taxon>
        <taxon>Tissierellales</taxon>
        <taxon>Peptoniphilaceae</taxon>
        <taxon>Finegoldia</taxon>
    </lineage>
</organism>
<protein>
    <recommendedName>
        <fullName evidence="1">Defence against restriction A C-terminal domain-containing protein</fullName>
    </recommendedName>
</protein>
<evidence type="ECO:0000313" key="3">
    <source>
        <dbReference type="Proteomes" id="UP001634413"/>
    </source>
</evidence>
<comment type="caution">
    <text evidence="2">The sequence shown here is derived from an EMBL/GenBank/DDBJ whole genome shotgun (WGS) entry which is preliminary data.</text>
</comment>
<accession>A0ABW9KEA7</accession>
<dbReference type="RefSeq" id="WP_412702030.1">
    <property type="nucleotide sequence ID" value="NZ_JBDLBQ010000007.1"/>
</dbReference>
<gene>
    <name evidence="2" type="ORF">ABDJ34_08235</name>
</gene>
<evidence type="ECO:0000259" key="1">
    <source>
        <dbReference type="Pfam" id="PF18789"/>
    </source>
</evidence>
<sequence length="57" mass="6680">MKYIYGMKERGFSIGCQPKDGLLGLSDKTSDKYYDIIEYSRKLTEKEIKENELNPIE</sequence>
<dbReference type="Proteomes" id="UP001634413">
    <property type="component" value="Unassembled WGS sequence"/>
</dbReference>
<evidence type="ECO:0000313" key="2">
    <source>
        <dbReference type="EMBL" id="MFN2102888.1"/>
    </source>
</evidence>
<keyword evidence="3" id="KW-1185">Reference proteome</keyword>
<reference evidence="2 3" key="1">
    <citation type="journal article" date="2024" name="Anaerobe">
        <title>The identification of Finegoldia dalianensis sp. nov., isolated from the pus of a patient with skin abscess and genomic analysis of the strains belonging to Finegoldia genus.</title>
        <authorList>
            <person name="Li Y."/>
            <person name="Wang Y."/>
            <person name="Xiao D."/>
            <person name="Wang J."/>
            <person name="Jin D."/>
        </authorList>
    </citation>
    <scope>NUCLEOTIDE SEQUENCE [LARGE SCALE GENOMIC DNA]</scope>
    <source>
        <strain evidence="2 3">LY240594</strain>
    </source>
</reference>
<proteinExistence type="predicted"/>